<dbReference type="OrthoDB" id="93942at2157"/>
<reference evidence="1 2" key="1">
    <citation type="journal article" date="2012" name="J. Bacteriol.">
        <title>Complete genome sequence of a thermophilic methanogen, Methanocella conradii HZ254, isolated from Chinese rice field soil.</title>
        <authorList>
            <person name="Lu Z."/>
            <person name="Lu Y."/>
        </authorList>
    </citation>
    <scope>NUCLEOTIDE SEQUENCE [LARGE SCALE GENOMIC DNA]</scope>
    <source>
        <strain evidence="2">DSM 24694 / JCM 17849 / CGMCC 1.5162 / HZ254</strain>
    </source>
</reference>
<dbReference type="eggNOG" id="arCOG11819">
    <property type="taxonomic scope" value="Archaea"/>
</dbReference>
<dbReference type="EMBL" id="CP003243">
    <property type="protein sequence ID" value="AFC99743.1"/>
    <property type="molecule type" value="Genomic_DNA"/>
</dbReference>
<accession>H8I5S6</accession>
<dbReference type="HOGENOM" id="CLU_1006884_0_0_2"/>
<dbReference type="AlphaFoldDB" id="H8I5S6"/>
<evidence type="ECO:0000313" key="2">
    <source>
        <dbReference type="Proteomes" id="UP000005233"/>
    </source>
</evidence>
<name>H8I5S6_METCZ</name>
<dbReference type="KEGG" id="mez:Mtc_0988"/>
<protein>
    <submittedName>
        <fullName evidence="1">Uncharacterized protein</fullName>
    </submittedName>
</protein>
<sequence>MMSMRFEKIAKDNVDDLMGLCGNMPGMNKHSGFMEGRKARRQWLLDMIERFGTVGMLAYGGDGGARGFVECLPATAHPLGIFSPDVKRTTIIDCAWYASDKADGEPSGLGIRKAILDEMLATRFFDRLLGKKCRYVDVLTLKDAPIMQYDFYKNYGFKDAVEFRGHATKRFLLRYPVLGDSVEGKVEQLSFEHGTDRNVLILGVYDQCHLPWMVAEKVKKAVEGVEGLRVKVVDYWETGMPSMCEASINGKPAFDGPVYFMDEECIKEAVIAKMLK</sequence>
<dbReference type="GeneID" id="11971111"/>
<gene>
    <name evidence="1" type="ordered locus">Mtc_0988</name>
</gene>
<dbReference type="STRING" id="1041930.Mtc_0988"/>
<dbReference type="RefSeq" id="WP_014405581.1">
    <property type="nucleotide sequence ID" value="NC_017034.1"/>
</dbReference>
<dbReference type="Proteomes" id="UP000005233">
    <property type="component" value="Chromosome"/>
</dbReference>
<proteinExistence type="predicted"/>
<organism evidence="1 2">
    <name type="scientific">Methanocella conradii (strain DSM 24694 / JCM 17849 / CGMCC 1.5162 / HZ254)</name>
    <dbReference type="NCBI Taxonomy" id="1041930"/>
    <lineage>
        <taxon>Archaea</taxon>
        <taxon>Methanobacteriati</taxon>
        <taxon>Methanobacteriota</taxon>
        <taxon>Stenosarchaea group</taxon>
        <taxon>Methanomicrobia</taxon>
        <taxon>Methanocellales</taxon>
        <taxon>Methanocellaceae</taxon>
        <taxon>Methanocella</taxon>
    </lineage>
</organism>
<keyword evidence="2" id="KW-1185">Reference proteome</keyword>
<evidence type="ECO:0000313" key="1">
    <source>
        <dbReference type="EMBL" id="AFC99743.1"/>
    </source>
</evidence>